<evidence type="ECO:0000313" key="2">
    <source>
        <dbReference type="EMBL" id="KAL3115360.1"/>
    </source>
</evidence>
<proteinExistence type="predicted"/>
<feature type="compositionally biased region" description="Low complexity" evidence="1">
    <location>
        <begin position="45"/>
        <end position="55"/>
    </location>
</feature>
<evidence type="ECO:0000313" key="3">
    <source>
        <dbReference type="Proteomes" id="UP001620626"/>
    </source>
</evidence>
<feature type="region of interest" description="Disordered" evidence="1">
    <location>
        <begin position="1"/>
        <end position="56"/>
    </location>
</feature>
<organism evidence="2 3">
    <name type="scientific">Heterodera trifolii</name>
    <dbReference type="NCBI Taxonomy" id="157864"/>
    <lineage>
        <taxon>Eukaryota</taxon>
        <taxon>Metazoa</taxon>
        <taxon>Ecdysozoa</taxon>
        <taxon>Nematoda</taxon>
        <taxon>Chromadorea</taxon>
        <taxon>Rhabditida</taxon>
        <taxon>Tylenchina</taxon>
        <taxon>Tylenchomorpha</taxon>
        <taxon>Tylenchoidea</taxon>
        <taxon>Heteroderidae</taxon>
        <taxon>Heteroderinae</taxon>
        <taxon>Heterodera</taxon>
    </lineage>
</organism>
<keyword evidence="3" id="KW-1185">Reference proteome</keyword>
<accession>A0ABD2LL30</accession>
<dbReference type="EMBL" id="JBICBT010000383">
    <property type="protein sequence ID" value="KAL3115360.1"/>
    <property type="molecule type" value="Genomic_DNA"/>
</dbReference>
<reference evidence="2 3" key="1">
    <citation type="submission" date="2024-10" db="EMBL/GenBank/DDBJ databases">
        <authorList>
            <person name="Kim D."/>
        </authorList>
    </citation>
    <scope>NUCLEOTIDE SEQUENCE [LARGE SCALE GENOMIC DNA]</scope>
    <source>
        <strain evidence="2">BH-2024</strain>
    </source>
</reference>
<name>A0ABD2LL30_9BILA</name>
<protein>
    <submittedName>
        <fullName evidence="2">Uncharacterized protein</fullName>
    </submittedName>
</protein>
<dbReference type="Proteomes" id="UP001620626">
    <property type="component" value="Unassembled WGS sequence"/>
</dbReference>
<comment type="caution">
    <text evidence="2">The sequence shown here is derived from an EMBL/GenBank/DDBJ whole genome shotgun (WGS) entry which is preliminary data.</text>
</comment>
<dbReference type="AlphaFoldDB" id="A0ABD2LL30"/>
<evidence type="ECO:0000256" key="1">
    <source>
        <dbReference type="SAM" id="MobiDB-lite"/>
    </source>
</evidence>
<sequence>MVQRSSTPPGHHFPTPEKREGWMTGSELTPMMREKSGSRQLQNPTTTTASSTTTTCAIDYNNNNEDSELIGRLVIDETPFHPCPLPSLRSFSPSLASIFGFTN</sequence>
<gene>
    <name evidence="2" type="ORF">niasHT_017762</name>
</gene>